<sequence length="103" mass="11946">MTVQQAAIELAVQQIGFKSVYDFAAQKLRDSLLEEIKVSLDAIDVFERKYGMNYEQFKNQFFSLKTFDLFEREDDSMDWSAEIAQLRILEKRLAQLLPSNAAS</sequence>
<evidence type="ECO:0000313" key="1">
    <source>
        <dbReference type="EMBL" id="MFD2569089.1"/>
    </source>
</evidence>
<evidence type="ECO:0000313" key="2">
    <source>
        <dbReference type="Proteomes" id="UP001597469"/>
    </source>
</evidence>
<dbReference type="Proteomes" id="UP001597469">
    <property type="component" value="Unassembled WGS sequence"/>
</dbReference>
<reference evidence="2" key="1">
    <citation type="journal article" date="2019" name="Int. J. Syst. Evol. Microbiol.">
        <title>The Global Catalogue of Microorganisms (GCM) 10K type strain sequencing project: providing services to taxonomists for standard genome sequencing and annotation.</title>
        <authorList>
            <consortium name="The Broad Institute Genomics Platform"/>
            <consortium name="The Broad Institute Genome Sequencing Center for Infectious Disease"/>
            <person name="Wu L."/>
            <person name="Ma J."/>
        </authorList>
    </citation>
    <scope>NUCLEOTIDE SEQUENCE [LARGE SCALE GENOMIC DNA]</scope>
    <source>
        <strain evidence="2">KCTC 42805</strain>
    </source>
</reference>
<gene>
    <name evidence="1" type="ORF">ACFSUS_00495</name>
</gene>
<organism evidence="1 2">
    <name type="scientific">Spirosoma soli</name>
    <dbReference type="NCBI Taxonomy" id="1770529"/>
    <lineage>
        <taxon>Bacteria</taxon>
        <taxon>Pseudomonadati</taxon>
        <taxon>Bacteroidota</taxon>
        <taxon>Cytophagia</taxon>
        <taxon>Cytophagales</taxon>
        <taxon>Cytophagaceae</taxon>
        <taxon>Spirosoma</taxon>
    </lineage>
</organism>
<proteinExistence type="predicted"/>
<dbReference type="EMBL" id="JBHULN010000001">
    <property type="protein sequence ID" value="MFD2569089.1"/>
    <property type="molecule type" value="Genomic_DNA"/>
</dbReference>
<accession>A0ABW5LXW1</accession>
<keyword evidence="2" id="KW-1185">Reference proteome</keyword>
<protein>
    <submittedName>
        <fullName evidence="1">Uncharacterized protein</fullName>
    </submittedName>
</protein>
<name>A0ABW5LXW1_9BACT</name>
<comment type="caution">
    <text evidence="1">The sequence shown here is derived from an EMBL/GenBank/DDBJ whole genome shotgun (WGS) entry which is preliminary data.</text>
</comment>
<dbReference type="RefSeq" id="WP_381517544.1">
    <property type="nucleotide sequence ID" value="NZ_JBHULN010000001.1"/>
</dbReference>